<evidence type="ECO:0000313" key="4">
    <source>
        <dbReference type="Proteomes" id="UP000515856"/>
    </source>
</evidence>
<keyword evidence="3" id="KW-0489">Methyltransferase</keyword>
<gene>
    <name evidence="3" type="ORF">H9Q80_04910</name>
</gene>
<evidence type="ECO:0000256" key="1">
    <source>
        <dbReference type="ARBA" id="ARBA00022679"/>
    </source>
</evidence>
<dbReference type="InterPro" id="IPR041698">
    <property type="entry name" value="Methyltransf_25"/>
</dbReference>
<dbReference type="Pfam" id="PF13649">
    <property type="entry name" value="Methyltransf_25"/>
    <property type="match status" value="1"/>
</dbReference>
<dbReference type="GO" id="GO:0008168">
    <property type="term" value="F:methyltransferase activity"/>
    <property type="evidence" value="ECO:0007669"/>
    <property type="project" value="UniProtKB-KW"/>
</dbReference>
<dbReference type="GO" id="GO:0032259">
    <property type="term" value="P:methylation"/>
    <property type="evidence" value="ECO:0007669"/>
    <property type="project" value="UniProtKB-KW"/>
</dbReference>
<protein>
    <submittedName>
        <fullName evidence="3">Class I SAM-dependent methyltransferase</fullName>
    </submittedName>
</protein>
<accession>A0A7G9GR63</accession>
<evidence type="ECO:0000313" key="3">
    <source>
        <dbReference type="EMBL" id="QNM13295.1"/>
    </source>
</evidence>
<dbReference type="CDD" id="cd02440">
    <property type="entry name" value="AdoMet_MTases"/>
    <property type="match status" value="1"/>
</dbReference>
<evidence type="ECO:0000259" key="2">
    <source>
        <dbReference type="Pfam" id="PF13649"/>
    </source>
</evidence>
<dbReference type="SUPFAM" id="SSF53335">
    <property type="entry name" value="S-adenosyl-L-methionine-dependent methyltransferases"/>
    <property type="match status" value="1"/>
</dbReference>
<sequence>MLKSDGFNLWANAYDKSVNLSEEANEYPFAGYKDVLGTIYQIIKKGNGNKILDIGFGTGILSKKLYDDGCDIYGIDFSEKMIEIAKSKMPNAALIQYDFTKGLPDSIINETFDFIICTYAIHHLDHPQQVAFIQKLLQLLTKNGAVLIGDVAFQTQNELEKCKKESGNLWDQDEVYPIIDQFKADFPNMEYQQISFCSGVLIFKQ</sequence>
<dbReference type="Gene3D" id="3.40.50.150">
    <property type="entry name" value="Vaccinia Virus protein VP39"/>
    <property type="match status" value="1"/>
</dbReference>
<feature type="domain" description="Methyltransferase" evidence="2">
    <location>
        <begin position="51"/>
        <end position="144"/>
    </location>
</feature>
<dbReference type="Proteomes" id="UP000515856">
    <property type="component" value="Chromosome"/>
</dbReference>
<organism evidence="3 4">
    <name type="scientific">[Eubacterium] hominis</name>
    <dbReference type="NCBI Taxonomy" id="2764325"/>
    <lineage>
        <taxon>Bacteria</taxon>
        <taxon>Bacillati</taxon>
        <taxon>Bacillota</taxon>
        <taxon>Erysipelotrichia</taxon>
        <taxon>Erysipelotrichales</taxon>
        <taxon>Erysipelotrichaceae</taxon>
        <taxon>Amedibacillus</taxon>
    </lineage>
</organism>
<keyword evidence="1 3" id="KW-0808">Transferase</keyword>
<dbReference type="EMBL" id="CP060636">
    <property type="protein sequence ID" value="QNM13295.1"/>
    <property type="molecule type" value="Genomic_DNA"/>
</dbReference>
<keyword evidence="4" id="KW-1185">Reference proteome</keyword>
<dbReference type="AlphaFoldDB" id="A0A7G9GR63"/>
<dbReference type="KEGG" id="ehn:H9Q80_04910"/>
<dbReference type="RefSeq" id="WP_117455968.1">
    <property type="nucleotide sequence ID" value="NZ_CP060636.1"/>
</dbReference>
<reference evidence="3 4" key="1">
    <citation type="submission" date="2020-08" db="EMBL/GenBank/DDBJ databases">
        <authorList>
            <person name="Liu C."/>
            <person name="Sun Q."/>
        </authorList>
    </citation>
    <scope>NUCLEOTIDE SEQUENCE [LARGE SCALE GENOMIC DNA]</scope>
    <source>
        <strain evidence="3 4">NSJ-61</strain>
    </source>
</reference>
<proteinExistence type="predicted"/>
<dbReference type="InterPro" id="IPR029063">
    <property type="entry name" value="SAM-dependent_MTases_sf"/>
</dbReference>
<name>A0A7G9GR63_9FIRM</name>
<dbReference type="PANTHER" id="PTHR43861">
    <property type="entry name" value="TRANS-ACONITATE 2-METHYLTRANSFERASE-RELATED"/>
    <property type="match status" value="1"/>
</dbReference>